<dbReference type="FunCoup" id="A0A1U8BHL7">
    <property type="interactions" value="19"/>
</dbReference>
<dbReference type="AlphaFoldDB" id="A0A1U8BHL7"/>
<dbReference type="GeneID" id="104610961"/>
<dbReference type="PANTHER" id="PTHR46033">
    <property type="entry name" value="PROTEIN MAIN-LIKE 2"/>
    <property type="match status" value="1"/>
</dbReference>
<dbReference type="Proteomes" id="UP000189703">
    <property type="component" value="Unplaced"/>
</dbReference>
<dbReference type="RefSeq" id="XP_010276135.1">
    <property type="nucleotide sequence ID" value="XM_010277833.1"/>
</dbReference>
<reference evidence="2" key="1">
    <citation type="submission" date="2025-08" db="UniProtKB">
        <authorList>
            <consortium name="RefSeq"/>
        </authorList>
    </citation>
    <scope>IDENTIFICATION</scope>
</reference>
<evidence type="ECO:0000313" key="1">
    <source>
        <dbReference type="Proteomes" id="UP000189703"/>
    </source>
</evidence>
<protein>
    <submittedName>
        <fullName evidence="2">Uncharacterized protein LOC104610961</fullName>
    </submittedName>
</protein>
<dbReference type="Pfam" id="PF10536">
    <property type="entry name" value="PMD"/>
    <property type="match status" value="1"/>
</dbReference>
<gene>
    <name evidence="2" type="primary">LOC104610961</name>
</gene>
<dbReference type="OMA" id="WAWEHFP"/>
<organism evidence="1 2">
    <name type="scientific">Nelumbo nucifera</name>
    <name type="common">Sacred lotus</name>
    <dbReference type="NCBI Taxonomy" id="4432"/>
    <lineage>
        <taxon>Eukaryota</taxon>
        <taxon>Viridiplantae</taxon>
        <taxon>Streptophyta</taxon>
        <taxon>Embryophyta</taxon>
        <taxon>Tracheophyta</taxon>
        <taxon>Spermatophyta</taxon>
        <taxon>Magnoliopsida</taxon>
        <taxon>Proteales</taxon>
        <taxon>Nelumbonaceae</taxon>
        <taxon>Nelumbo</taxon>
    </lineage>
</organism>
<proteinExistence type="predicted"/>
<dbReference type="GO" id="GO:0010073">
    <property type="term" value="P:meristem maintenance"/>
    <property type="evidence" value="ECO:0007669"/>
    <property type="project" value="InterPro"/>
</dbReference>
<dbReference type="InterPro" id="IPR044824">
    <property type="entry name" value="MAIN-like"/>
</dbReference>
<dbReference type="PANTHER" id="PTHR46033:SF80">
    <property type="entry name" value="PROTEIN MAIN-LIKE 2-LIKE"/>
    <property type="match status" value="1"/>
</dbReference>
<dbReference type="KEGG" id="nnu:104610961"/>
<dbReference type="eggNOG" id="ENOG502QSN7">
    <property type="taxonomic scope" value="Eukaryota"/>
</dbReference>
<dbReference type="InterPro" id="IPR019557">
    <property type="entry name" value="AminoTfrase-like_pln_mobile"/>
</dbReference>
<evidence type="ECO:0000313" key="2">
    <source>
        <dbReference type="RefSeq" id="XP_010276135.1"/>
    </source>
</evidence>
<accession>A0A1U8BHL7</accession>
<keyword evidence="1" id="KW-1185">Reference proteome</keyword>
<dbReference type="STRING" id="4432.A0A1U8BHL7"/>
<dbReference type="OrthoDB" id="1572276at2759"/>
<name>A0A1U8BHL7_NELNU</name>
<sequence length="554" mass="63395">MARVLENTEPLGSDTIVDEREETMVSLTGGQPTLRMARFLKPSTGYPGEAVQVPSVPLLFDTAASGLPKWPIKIAFKGWRWRNPQKWKEWIEGLHPHYGDVWKDVGIHEAIRSSACQIRRDGELILRLVEFWCPETNTFVFPWGEATITLEDVFVLGGFSILGESVTGSLPEELAAIGEEMNKERRKFSKTKARKASHSDWMNYFMGRGGESEHVAFLSLWLSKFVFPAPPFKTVSSDVFPISIRLAKGTPLALAPAVLASIYRDLRILKEQVLTAAASTDSADESKDGVPFAVWAPLQLVQMWAWEHFPVLRPTPNPLNQGKPRAAQWQDLKSEVEPETVRSVIASLPENFLWRPYVANLVSNWKPPSFYKEQEGWFLDCPDLNTELRSFARCLKACELVGLKCIEQYLPHRVAMQFGIDQDLPGRFTRCNATWEDAWRTYDNPRRYARFYIPARLFESDVTMRYLEWWKQMKNPPPPERSPQREGNTAESPCSFDAIAKYTSRRYGWGRQDCADEESSKEVPTPIRDLEARIAKLERSYDERIAQLKKCIRG</sequence>